<evidence type="ECO:0000313" key="21">
    <source>
        <dbReference type="Proteomes" id="UP000595140"/>
    </source>
</evidence>
<feature type="region of interest" description="Disordered" evidence="16">
    <location>
        <begin position="48"/>
        <end position="79"/>
    </location>
</feature>
<evidence type="ECO:0000256" key="5">
    <source>
        <dbReference type="ARBA" id="ARBA00022723"/>
    </source>
</evidence>
<dbReference type="InterPro" id="IPR045358">
    <property type="entry name" value="Ty3_capsid"/>
</dbReference>
<dbReference type="InterPro" id="IPR016197">
    <property type="entry name" value="Chromo-like_dom_sf"/>
</dbReference>
<dbReference type="GO" id="GO:0046872">
    <property type="term" value="F:metal ion binding"/>
    <property type="evidence" value="ECO:0007669"/>
    <property type="project" value="UniProtKB-KW"/>
</dbReference>
<dbReference type="GO" id="GO:0004190">
    <property type="term" value="F:aspartic-type endopeptidase activity"/>
    <property type="evidence" value="ECO:0007669"/>
    <property type="project" value="UniProtKB-KW"/>
</dbReference>
<keyword evidence="4" id="KW-0540">Nuclease</keyword>
<dbReference type="SUPFAM" id="SSF54160">
    <property type="entry name" value="Chromo domain-like"/>
    <property type="match status" value="1"/>
</dbReference>
<feature type="domain" description="Ty3 transposon capsid-like protein" evidence="18">
    <location>
        <begin position="108"/>
        <end position="236"/>
    </location>
</feature>
<evidence type="ECO:0000256" key="16">
    <source>
        <dbReference type="SAM" id="MobiDB-lite"/>
    </source>
</evidence>
<evidence type="ECO:0000256" key="7">
    <source>
        <dbReference type="ARBA" id="ARBA00022759"/>
    </source>
</evidence>
<dbReference type="Gene3D" id="2.40.70.10">
    <property type="entry name" value="Acid Proteases"/>
    <property type="match status" value="1"/>
</dbReference>
<evidence type="ECO:0000256" key="6">
    <source>
        <dbReference type="ARBA" id="ARBA00022750"/>
    </source>
</evidence>
<evidence type="ECO:0000256" key="3">
    <source>
        <dbReference type="ARBA" id="ARBA00022695"/>
    </source>
</evidence>
<feature type="region of interest" description="Disordered" evidence="16">
    <location>
        <begin position="769"/>
        <end position="808"/>
    </location>
</feature>
<dbReference type="EMBL" id="OOIL02006874">
    <property type="protein sequence ID" value="VFR03391.1"/>
    <property type="molecule type" value="Genomic_DNA"/>
</dbReference>
<keyword evidence="5" id="KW-0479">Metal-binding</keyword>
<evidence type="ECO:0000256" key="13">
    <source>
        <dbReference type="ARBA" id="ARBA00023125"/>
    </source>
</evidence>
<evidence type="ECO:0000256" key="1">
    <source>
        <dbReference type="ARBA" id="ARBA00022670"/>
    </source>
</evidence>
<dbReference type="Proteomes" id="UP000595140">
    <property type="component" value="Unassembled WGS sequence"/>
</dbReference>
<keyword evidence="15" id="KW-0175">Coiled coil</keyword>
<evidence type="ECO:0000256" key="11">
    <source>
        <dbReference type="ARBA" id="ARBA00022918"/>
    </source>
</evidence>
<dbReference type="GO" id="GO:0003677">
    <property type="term" value="F:DNA binding"/>
    <property type="evidence" value="ECO:0007669"/>
    <property type="project" value="UniProtKB-KW"/>
</dbReference>
<dbReference type="Pfam" id="PF17921">
    <property type="entry name" value="Integrase_H2C2"/>
    <property type="match status" value="1"/>
</dbReference>
<evidence type="ECO:0000256" key="4">
    <source>
        <dbReference type="ARBA" id="ARBA00022722"/>
    </source>
</evidence>
<keyword evidence="8" id="KW-0378">Hydrolase</keyword>
<evidence type="ECO:0000256" key="14">
    <source>
        <dbReference type="ARBA" id="ARBA00023172"/>
    </source>
</evidence>
<dbReference type="InterPro" id="IPR021109">
    <property type="entry name" value="Peptidase_aspartic_dom_sf"/>
</dbReference>
<dbReference type="FunFam" id="1.10.340.70:FF:000001">
    <property type="entry name" value="Retrovirus-related Pol polyprotein from transposon gypsy-like Protein"/>
    <property type="match status" value="1"/>
</dbReference>
<evidence type="ECO:0008006" key="22">
    <source>
        <dbReference type="Google" id="ProtNLM"/>
    </source>
</evidence>
<evidence type="ECO:0000256" key="15">
    <source>
        <dbReference type="SAM" id="Coils"/>
    </source>
</evidence>
<name>A0A484NQ98_9ASTE</name>
<keyword evidence="9" id="KW-0460">Magnesium</keyword>
<keyword evidence="12" id="KW-0239">DNA-directed DNA polymerase</keyword>
<dbReference type="InterPro" id="IPR041588">
    <property type="entry name" value="Integrase_H2C2"/>
</dbReference>
<dbReference type="Pfam" id="PF24626">
    <property type="entry name" value="SH3_Tf2-1"/>
    <property type="match status" value="1"/>
</dbReference>
<dbReference type="GO" id="GO:0006508">
    <property type="term" value="P:proteolysis"/>
    <property type="evidence" value="ECO:0007669"/>
    <property type="project" value="UniProtKB-KW"/>
</dbReference>
<keyword evidence="11" id="KW-0695">RNA-directed DNA polymerase</keyword>
<dbReference type="InterPro" id="IPR056924">
    <property type="entry name" value="SH3_Tf2-1"/>
</dbReference>
<feature type="coiled-coil region" evidence="15">
    <location>
        <begin position="594"/>
        <end position="625"/>
    </location>
</feature>
<keyword evidence="13" id="KW-0238">DNA-binding</keyword>
<evidence type="ECO:0000313" key="20">
    <source>
        <dbReference type="EMBL" id="VFR03391.1"/>
    </source>
</evidence>
<dbReference type="GO" id="GO:0015074">
    <property type="term" value="P:DNA integration"/>
    <property type="evidence" value="ECO:0007669"/>
    <property type="project" value="UniProtKB-KW"/>
</dbReference>
<organism evidence="20 21">
    <name type="scientific">Cuscuta campestris</name>
    <dbReference type="NCBI Taxonomy" id="132261"/>
    <lineage>
        <taxon>Eukaryota</taxon>
        <taxon>Viridiplantae</taxon>
        <taxon>Streptophyta</taxon>
        <taxon>Embryophyta</taxon>
        <taxon>Tracheophyta</taxon>
        <taxon>Spermatophyta</taxon>
        <taxon>Magnoliopsida</taxon>
        <taxon>eudicotyledons</taxon>
        <taxon>Gunneridae</taxon>
        <taxon>Pentapetalae</taxon>
        <taxon>asterids</taxon>
        <taxon>lamiids</taxon>
        <taxon>Solanales</taxon>
        <taxon>Convolvulaceae</taxon>
        <taxon>Cuscuteae</taxon>
        <taxon>Cuscuta</taxon>
        <taxon>Cuscuta subgen. Grammica</taxon>
        <taxon>Cuscuta sect. Cleistogrammica</taxon>
    </lineage>
</organism>
<protein>
    <recommendedName>
        <fullName evidence="22">Ty3 transposon capsid-like protein domain-containing protein</fullName>
    </recommendedName>
</protein>
<evidence type="ECO:0000256" key="8">
    <source>
        <dbReference type="ARBA" id="ARBA00022801"/>
    </source>
</evidence>
<evidence type="ECO:0000256" key="9">
    <source>
        <dbReference type="ARBA" id="ARBA00022842"/>
    </source>
</evidence>
<dbReference type="PANTHER" id="PTHR37984:SF5">
    <property type="entry name" value="PROTEIN NYNRIN-LIKE"/>
    <property type="match status" value="1"/>
</dbReference>
<sequence>MTTPQPTPETAKPPLTMDDLMQAITNLGNELQATKIHVAQLSAGARQFGCDARRPERPPTAGWRPPPSRTGPPPNDPVPRMRVDAPRFGGEDPTGWIFRVQKYFDYFLTSDAERMQLVPMLIDHPASEWLRYYQANNCGASWEDFLVAVQQRFDPDYYENYVGLLSKLQQTTTVMDYQSAFEALLNKVSGVPEPTLVAMYVAGLKQPTQREVNLRNPSSLQATFALARELAACHQEQATTSYSSSRRGWQPRLSLPSSSSSVSPVQHTVRPSFPSTKPPERATPPNLPVVRLSAAEKAERSKKGLCWYCDDKWIPGHSCKHRFLVYMGPDDDDVSPSGLVPTSGDPSDESLITADVSSILSLAGNPSPRSLKLAGLIRGNAVQVLLDSGSTHNFIHPDVAQRLALVLHPAAPFRVYVGNGDSLRCSYSCPADALSRREEDDPVVLLMTYAQPMPLVMNQIREENTTLADLQQLHSAVQSGAAPPNISVHDGLLYYKHRIYISATSPSRTPILEEFHSTLLGGHQGVERTFRRVAGVFYWPNLRRDVRTFVASCTVCQATNFNSSINMAPFRALYGREPLALFPTLSVQSRVPAIEELLTERADLLRDLRDHLHKMQQRMRDQANSHRRDVTFNVGDWVLLWLQPYRQHSVAKPLSAKLARRYYGPFEVLERVGAVAYRLRLPAECRIHDVFHVSLLRPFVRRGTETPPMALPTEFLKGRPVSVLVAAEQQRTILVEGQPQEQWLVRWSDGTSADMTWEPVQELQRRFPTLRLEDKADSDPGGVDTSEQEDGPMDQDNTRVTTASVRPRRTVVPLRRYQDYV</sequence>
<evidence type="ECO:0000256" key="2">
    <source>
        <dbReference type="ARBA" id="ARBA00022679"/>
    </source>
</evidence>
<evidence type="ECO:0000259" key="19">
    <source>
        <dbReference type="Pfam" id="PF24626"/>
    </source>
</evidence>
<feature type="region of interest" description="Disordered" evidence="16">
    <location>
        <begin position="239"/>
        <end position="286"/>
    </location>
</feature>
<dbReference type="Pfam" id="PF19259">
    <property type="entry name" value="Ty3_capsid"/>
    <property type="match status" value="1"/>
</dbReference>
<gene>
    <name evidence="20" type="ORF">CCAM_LOCUS45166</name>
</gene>
<keyword evidence="21" id="KW-1185">Reference proteome</keyword>
<dbReference type="PANTHER" id="PTHR37984">
    <property type="entry name" value="PROTEIN CBG26694"/>
    <property type="match status" value="1"/>
</dbReference>
<keyword evidence="10" id="KW-0229">DNA integration</keyword>
<dbReference type="GO" id="GO:0004519">
    <property type="term" value="F:endonuclease activity"/>
    <property type="evidence" value="ECO:0007669"/>
    <property type="project" value="UniProtKB-KW"/>
</dbReference>
<dbReference type="OrthoDB" id="5554229at2759"/>
<keyword evidence="3" id="KW-0548">Nucleotidyltransferase</keyword>
<dbReference type="AlphaFoldDB" id="A0A484NQ98"/>
<evidence type="ECO:0000256" key="12">
    <source>
        <dbReference type="ARBA" id="ARBA00022932"/>
    </source>
</evidence>
<dbReference type="GO" id="GO:0003887">
    <property type="term" value="F:DNA-directed DNA polymerase activity"/>
    <property type="evidence" value="ECO:0007669"/>
    <property type="project" value="UniProtKB-KW"/>
</dbReference>
<keyword evidence="7" id="KW-0255">Endonuclease</keyword>
<dbReference type="GO" id="GO:0003964">
    <property type="term" value="F:RNA-directed DNA polymerase activity"/>
    <property type="evidence" value="ECO:0007669"/>
    <property type="project" value="UniProtKB-KW"/>
</dbReference>
<feature type="domain" description="Integrase zinc-binding" evidence="17">
    <location>
        <begin position="507"/>
        <end position="560"/>
    </location>
</feature>
<keyword evidence="6" id="KW-0064">Aspartyl protease</keyword>
<dbReference type="GO" id="GO:0006310">
    <property type="term" value="P:DNA recombination"/>
    <property type="evidence" value="ECO:0007669"/>
    <property type="project" value="UniProtKB-KW"/>
</dbReference>
<proteinExistence type="predicted"/>
<keyword evidence="1" id="KW-0645">Protease</keyword>
<feature type="domain" description="Tf2-1-like SH3-like" evidence="19">
    <location>
        <begin position="635"/>
        <end position="699"/>
    </location>
</feature>
<dbReference type="InterPro" id="IPR050951">
    <property type="entry name" value="Retrovirus_Pol_polyprotein"/>
</dbReference>
<feature type="compositionally biased region" description="Pro residues" evidence="16">
    <location>
        <begin position="64"/>
        <end position="77"/>
    </location>
</feature>
<accession>A0A484NQ98</accession>
<keyword evidence="14" id="KW-0233">DNA recombination</keyword>
<evidence type="ECO:0000256" key="10">
    <source>
        <dbReference type="ARBA" id="ARBA00022908"/>
    </source>
</evidence>
<keyword evidence="2" id="KW-0808">Transferase</keyword>
<reference evidence="20 21" key="1">
    <citation type="submission" date="2018-04" db="EMBL/GenBank/DDBJ databases">
        <authorList>
            <person name="Vogel A."/>
        </authorList>
    </citation>
    <scope>NUCLEOTIDE SEQUENCE [LARGE SCALE GENOMIC DNA]</scope>
</reference>
<dbReference type="CDD" id="cd00303">
    <property type="entry name" value="retropepsin_like"/>
    <property type="match status" value="1"/>
</dbReference>
<feature type="compositionally biased region" description="Low complexity" evidence="16">
    <location>
        <begin position="253"/>
        <end position="265"/>
    </location>
</feature>
<evidence type="ECO:0000259" key="18">
    <source>
        <dbReference type="Pfam" id="PF19259"/>
    </source>
</evidence>
<evidence type="ECO:0000259" key="17">
    <source>
        <dbReference type="Pfam" id="PF17921"/>
    </source>
</evidence>
<dbReference type="Gene3D" id="1.10.340.70">
    <property type="match status" value="1"/>
</dbReference>